<dbReference type="Proteomes" id="UP000619536">
    <property type="component" value="Unassembled WGS sequence"/>
</dbReference>
<dbReference type="Gene3D" id="1.10.230.10">
    <property type="entry name" value="Cytochrome P450-Terp, domain 2"/>
    <property type="match status" value="1"/>
</dbReference>
<dbReference type="Gene3D" id="1.10.580.10">
    <property type="entry name" value="Citrate Synthase, domain 1"/>
    <property type="match status" value="1"/>
</dbReference>
<feature type="compositionally biased region" description="Basic and acidic residues" evidence="7">
    <location>
        <begin position="1"/>
        <end position="10"/>
    </location>
</feature>
<comment type="similarity">
    <text evidence="2 5">Belongs to the citrate synthase family.</text>
</comment>
<reference evidence="8" key="2">
    <citation type="submission" date="2020-09" db="EMBL/GenBank/DDBJ databases">
        <authorList>
            <person name="Sun Q."/>
            <person name="Sedlacek I."/>
        </authorList>
    </citation>
    <scope>NUCLEOTIDE SEQUENCE</scope>
    <source>
        <strain evidence="8">CCM 8606</strain>
    </source>
</reference>
<evidence type="ECO:0000256" key="5">
    <source>
        <dbReference type="PIRNR" id="PIRNR001369"/>
    </source>
</evidence>
<keyword evidence="3 5" id="KW-0808">Transferase</keyword>
<evidence type="ECO:0000256" key="1">
    <source>
        <dbReference type="ARBA" id="ARBA00004751"/>
    </source>
</evidence>
<dbReference type="PANTHER" id="PTHR42871">
    <property type="entry name" value="CITRATE SYNTHASE"/>
    <property type="match status" value="1"/>
</dbReference>
<dbReference type="AlphaFoldDB" id="A0A8J3EWS7"/>
<comment type="pathway">
    <text evidence="1">Carbohydrate metabolism; tricarboxylic acid cycle; isocitrate from oxaloacetate: step 1/2.</text>
</comment>
<dbReference type="GO" id="GO:0036440">
    <property type="term" value="F:citrate synthase activity"/>
    <property type="evidence" value="ECO:0007669"/>
    <property type="project" value="UniProtKB-EC"/>
</dbReference>
<dbReference type="PRINTS" id="PR00143">
    <property type="entry name" value="CITRTSNTHASE"/>
</dbReference>
<dbReference type="InterPro" id="IPR036969">
    <property type="entry name" value="Citrate_synthase_sf"/>
</dbReference>
<feature type="region of interest" description="Disordered" evidence="7">
    <location>
        <begin position="1"/>
        <end position="27"/>
    </location>
</feature>
<evidence type="ECO:0000256" key="2">
    <source>
        <dbReference type="ARBA" id="ARBA00010566"/>
    </source>
</evidence>
<dbReference type="UniPathway" id="UPA00223"/>
<dbReference type="InterPro" id="IPR016142">
    <property type="entry name" value="Citrate_synth-like_lrg_a-sub"/>
</dbReference>
<gene>
    <name evidence="8" type="primary">gltA</name>
    <name evidence="8" type="ORF">GCM10007377_00680</name>
</gene>
<dbReference type="Pfam" id="PF00285">
    <property type="entry name" value="Citrate_synt"/>
    <property type="match status" value="1"/>
</dbReference>
<comment type="catalytic activity">
    <reaction evidence="4">
        <text>oxaloacetate + acetyl-CoA + H2O = citrate + CoA + H(+)</text>
        <dbReference type="Rhea" id="RHEA:16845"/>
        <dbReference type="ChEBI" id="CHEBI:15377"/>
        <dbReference type="ChEBI" id="CHEBI:15378"/>
        <dbReference type="ChEBI" id="CHEBI:16452"/>
        <dbReference type="ChEBI" id="CHEBI:16947"/>
        <dbReference type="ChEBI" id="CHEBI:57287"/>
        <dbReference type="ChEBI" id="CHEBI:57288"/>
        <dbReference type="EC" id="2.3.3.16"/>
    </reaction>
</comment>
<name>A0A8J3EWS7_9BIFI</name>
<reference evidence="8" key="1">
    <citation type="journal article" date="2014" name="Int. J. Syst. Evol. Microbiol.">
        <title>Complete genome sequence of Corynebacterium casei LMG S-19264T (=DSM 44701T), isolated from a smear-ripened cheese.</title>
        <authorList>
            <consortium name="US DOE Joint Genome Institute (JGI-PGF)"/>
            <person name="Walter F."/>
            <person name="Albersmeier A."/>
            <person name="Kalinowski J."/>
            <person name="Ruckert C."/>
        </authorList>
    </citation>
    <scope>NUCLEOTIDE SEQUENCE</scope>
    <source>
        <strain evidence="8">CCM 8606</strain>
    </source>
</reference>
<protein>
    <recommendedName>
        <fullName evidence="5">Citrate synthase</fullName>
    </recommendedName>
</protein>
<feature type="active site" evidence="6">
    <location>
        <position position="393"/>
    </location>
</feature>
<organism evidence="8 9">
    <name type="scientific">Galliscardovia ingluviei</name>
    <dbReference type="NCBI Taxonomy" id="1769422"/>
    <lineage>
        <taxon>Bacteria</taxon>
        <taxon>Bacillati</taxon>
        <taxon>Actinomycetota</taxon>
        <taxon>Actinomycetes</taxon>
        <taxon>Bifidobacteriales</taxon>
        <taxon>Bifidobacteriaceae</taxon>
        <taxon>Galliscardovia</taxon>
    </lineage>
</organism>
<dbReference type="Gene3D" id="2.20.28.60">
    <property type="match status" value="1"/>
</dbReference>
<sequence length="460" mass="51396">MVMERQEQSTHKQSTSNANSALSASQSHISESDRAKLSIAGHDYQLPVVHATQGPDGIVVSGLRNDGWVTLDPGFLTTAQCESKITFIDGKNSILRYRGYPIEELCAESNFLEVAMLLQRGELPTRLEYGDFRERILRNTMVGEDFRAFLGSFPRSSHPMSVLASAVNALAAFYPDTTAIDEDSLHEASAIIMAKVRTIVSLIHRRSRNEPLLYPDHSRGYVDDFLRMSFAVPYTHYESDPLMVDALDKLLIIHADHEQNCSTSVVRIAGSAHANLYAAVAAGINALSGPLHGGANERVLRQLQAIRESDGTVRDYVEQAKQEGRKISGLGHRVYKSYDPRAAIAKSYLERIVADRGEQNQELQALLDVALELEDIALHDDYFVSRHLYPNVDFYTGLIYRIIGFDPQMFTTLFALGRIPGWIAQYRELLADPATKIGRPRQVYTGEPLRHVVPLSERPE</sequence>
<proteinExistence type="inferred from homology"/>
<dbReference type="EMBL" id="BMDH01000001">
    <property type="protein sequence ID" value="GGI12382.1"/>
    <property type="molecule type" value="Genomic_DNA"/>
</dbReference>
<feature type="active site" evidence="6">
    <location>
        <position position="332"/>
    </location>
</feature>
<dbReference type="NCBIfam" id="NF004126">
    <property type="entry name" value="PRK05614.1"/>
    <property type="match status" value="1"/>
</dbReference>
<dbReference type="GO" id="GO:0006099">
    <property type="term" value="P:tricarboxylic acid cycle"/>
    <property type="evidence" value="ECO:0007669"/>
    <property type="project" value="UniProtKB-UniPathway"/>
</dbReference>
<evidence type="ECO:0000256" key="3">
    <source>
        <dbReference type="ARBA" id="ARBA00022679"/>
    </source>
</evidence>
<accession>A0A8J3EWS7</accession>
<evidence type="ECO:0000313" key="9">
    <source>
        <dbReference type="Proteomes" id="UP000619536"/>
    </source>
</evidence>
<dbReference type="InterPro" id="IPR024176">
    <property type="entry name" value="Citrate_synthase_bac-typ"/>
</dbReference>
<dbReference type="PIRSF" id="PIRSF001369">
    <property type="entry name" value="Citrate_synth"/>
    <property type="match status" value="1"/>
</dbReference>
<dbReference type="InterPro" id="IPR016143">
    <property type="entry name" value="Citrate_synth-like_sm_a-sub"/>
</dbReference>
<evidence type="ECO:0000256" key="7">
    <source>
        <dbReference type="SAM" id="MobiDB-lite"/>
    </source>
</evidence>
<dbReference type="InterPro" id="IPR002020">
    <property type="entry name" value="Citrate_synthase"/>
</dbReference>
<feature type="compositionally biased region" description="Low complexity" evidence="7">
    <location>
        <begin position="13"/>
        <end position="27"/>
    </location>
</feature>
<dbReference type="SUPFAM" id="SSF48256">
    <property type="entry name" value="Citrate synthase"/>
    <property type="match status" value="1"/>
</dbReference>
<dbReference type="PANTHER" id="PTHR42871:SF1">
    <property type="entry name" value="CITRATE SYNTHASE"/>
    <property type="match status" value="1"/>
</dbReference>
<evidence type="ECO:0000256" key="4">
    <source>
        <dbReference type="ARBA" id="ARBA00049288"/>
    </source>
</evidence>
<comment type="caution">
    <text evidence="8">The sequence shown here is derived from an EMBL/GenBank/DDBJ whole genome shotgun (WGS) entry which is preliminary data.</text>
</comment>
<evidence type="ECO:0000256" key="6">
    <source>
        <dbReference type="PIRSR" id="PIRSR001369-1"/>
    </source>
</evidence>
<keyword evidence="9" id="KW-1185">Reference proteome</keyword>
<evidence type="ECO:0000313" key="8">
    <source>
        <dbReference type="EMBL" id="GGI12382.1"/>
    </source>
</evidence>